<dbReference type="Proteomes" id="UP000294419">
    <property type="component" value="Chromosome"/>
</dbReference>
<dbReference type="InterPro" id="IPR025411">
    <property type="entry name" value="DUF4136"/>
</dbReference>
<dbReference type="AlphaFoldDB" id="A0A4P6ZF56"/>
<dbReference type="RefSeq" id="WP_133439696.1">
    <property type="nucleotide sequence ID" value="NZ_CP037954.1"/>
</dbReference>
<dbReference type="OrthoDB" id="5432251at2"/>
<feature type="signal peptide" evidence="1">
    <location>
        <begin position="1"/>
        <end position="23"/>
    </location>
</feature>
<evidence type="ECO:0000313" key="4">
    <source>
        <dbReference type="Proteomes" id="UP000294419"/>
    </source>
</evidence>
<feature type="chain" id="PRO_5020669567" description="DUF4136 domain-containing protein" evidence="1">
    <location>
        <begin position="24"/>
        <end position="177"/>
    </location>
</feature>
<sequence>MSKKYILLLLASATLGLSSCSPFQIKSDYAATANFNSYKTYKLRIDDLKLNDIDKDRVLNEVSKQLQTKGLSVSETPDLIVNVKANHKKIQDIQSSNPYGIYGWGGPFGWGMGMNRTWTQNYSQGTLIVDLIDARTQKLVWQGIGSGIAVDSPKAKQKQIPEIVSEIMANYPPNRNK</sequence>
<proteinExistence type="predicted"/>
<reference evidence="3 4" key="1">
    <citation type="submission" date="2019-03" db="EMBL/GenBank/DDBJ databases">
        <authorList>
            <person name="Kim H."/>
            <person name="Yu S.-M."/>
        </authorList>
    </citation>
    <scope>NUCLEOTIDE SEQUENCE [LARGE SCALE GENOMIC DNA]</scope>
    <source>
        <strain evidence="3 4">NBC122</strain>
    </source>
</reference>
<organism evidence="3 4">
    <name type="scientific">Chryseobacterium salivictor</name>
    <dbReference type="NCBI Taxonomy" id="2547600"/>
    <lineage>
        <taxon>Bacteria</taxon>
        <taxon>Pseudomonadati</taxon>
        <taxon>Bacteroidota</taxon>
        <taxon>Flavobacteriia</taxon>
        <taxon>Flavobacteriales</taxon>
        <taxon>Weeksellaceae</taxon>
        <taxon>Chryseobacterium group</taxon>
        <taxon>Chryseobacterium</taxon>
    </lineage>
</organism>
<keyword evidence="1" id="KW-0732">Signal</keyword>
<dbReference type="Pfam" id="PF13590">
    <property type="entry name" value="DUF4136"/>
    <property type="match status" value="1"/>
</dbReference>
<dbReference type="Gene3D" id="3.30.160.670">
    <property type="match status" value="1"/>
</dbReference>
<feature type="domain" description="DUF4136" evidence="2">
    <location>
        <begin position="26"/>
        <end position="173"/>
    </location>
</feature>
<protein>
    <recommendedName>
        <fullName evidence="2">DUF4136 domain-containing protein</fullName>
    </recommendedName>
</protein>
<accession>A0A4P6ZF56</accession>
<dbReference type="KEGG" id="csal:NBC122_01420"/>
<name>A0A4P6ZF56_9FLAO</name>
<keyword evidence="4" id="KW-1185">Reference proteome</keyword>
<dbReference type="EMBL" id="CP037954">
    <property type="protein sequence ID" value="QBO58246.1"/>
    <property type="molecule type" value="Genomic_DNA"/>
</dbReference>
<gene>
    <name evidence="3" type="ORF">NBC122_01420</name>
</gene>
<dbReference type="PROSITE" id="PS51257">
    <property type="entry name" value="PROKAR_LIPOPROTEIN"/>
    <property type="match status" value="1"/>
</dbReference>
<evidence type="ECO:0000313" key="3">
    <source>
        <dbReference type="EMBL" id="QBO58246.1"/>
    </source>
</evidence>
<evidence type="ECO:0000259" key="2">
    <source>
        <dbReference type="Pfam" id="PF13590"/>
    </source>
</evidence>
<evidence type="ECO:0000256" key="1">
    <source>
        <dbReference type="SAM" id="SignalP"/>
    </source>
</evidence>